<dbReference type="InterPro" id="IPR036291">
    <property type="entry name" value="NAD(P)-bd_dom_sf"/>
</dbReference>
<dbReference type="InterPro" id="IPR001509">
    <property type="entry name" value="Epimerase_deHydtase"/>
</dbReference>
<dbReference type="Gene3D" id="3.40.50.720">
    <property type="entry name" value="NAD(P)-binding Rossmann-like Domain"/>
    <property type="match status" value="1"/>
</dbReference>
<dbReference type="AlphaFoldDB" id="A0AAD1JX38"/>
<evidence type="ECO:0000313" key="2">
    <source>
        <dbReference type="EMBL" id="BCO05271.1"/>
    </source>
</evidence>
<proteinExistence type="predicted"/>
<name>A0AAD1JX38_LACLC</name>
<dbReference type="PANTHER" id="PTHR48079">
    <property type="entry name" value="PROTEIN YEEZ"/>
    <property type="match status" value="1"/>
</dbReference>
<dbReference type="Proteomes" id="UP000595253">
    <property type="component" value="Chromosome"/>
</dbReference>
<dbReference type="PANTHER" id="PTHR48079:SF6">
    <property type="entry name" value="NAD(P)-BINDING DOMAIN-CONTAINING PROTEIN-RELATED"/>
    <property type="match status" value="1"/>
</dbReference>
<reference evidence="2 3" key="1">
    <citation type="submission" date="2020-12" db="EMBL/GenBank/DDBJ databases">
        <title>Complete genome sequence of lactococcus lactis subsp. cremoris strain EPSC and strain G3-2.</title>
        <authorList>
            <person name="Kita K."/>
            <person name="Ishikawa S."/>
        </authorList>
    </citation>
    <scope>NUCLEOTIDE SEQUENCE [LARGE SCALE GENOMIC DNA]</scope>
    <source>
        <strain evidence="2 3">EPSC</strain>
    </source>
</reference>
<dbReference type="EMBL" id="AP024222">
    <property type="protein sequence ID" value="BCO05271.1"/>
    <property type="molecule type" value="Genomic_DNA"/>
</dbReference>
<dbReference type="SUPFAM" id="SSF51735">
    <property type="entry name" value="NAD(P)-binding Rossmann-fold domains"/>
    <property type="match status" value="1"/>
</dbReference>
<gene>
    <name evidence="2" type="ORF">LLC_05110</name>
</gene>
<sequence length="180" mass="19851">MAELEFWKLAKSYGMEGSSVLPTAVMGPILGNDFSHSSAAIKNMFEGKMPRLLNLAFDYVDVRDVADLHLLALEKEEAISQRFIATSGQNITYQEQAKFLKKEFGSKAKKVSTQVIPDFLVKILARFDKSLAMPATFLGQNTACSNEKSTRLLGWQPRSGGAAIIQTAQTMLDLAMIKVD</sequence>
<dbReference type="GO" id="GO:0004029">
    <property type="term" value="F:aldehyde dehydrogenase (NAD+) activity"/>
    <property type="evidence" value="ECO:0007669"/>
    <property type="project" value="TreeGrafter"/>
</dbReference>
<evidence type="ECO:0000259" key="1">
    <source>
        <dbReference type="Pfam" id="PF01370"/>
    </source>
</evidence>
<dbReference type="Pfam" id="PF01370">
    <property type="entry name" value="Epimerase"/>
    <property type="match status" value="1"/>
</dbReference>
<dbReference type="GO" id="GO:0005737">
    <property type="term" value="C:cytoplasm"/>
    <property type="evidence" value="ECO:0007669"/>
    <property type="project" value="TreeGrafter"/>
</dbReference>
<dbReference type="InterPro" id="IPR051783">
    <property type="entry name" value="NAD(P)-dependent_oxidoreduct"/>
</dbReference>
<organism evidence="2 3">
    <name type="scientific">Lactococcus lactis subsp. cremoris</name>
    <name type="common">Streptococcus cremoris</name>
    <dbReference type="NCBI Taxonomy" id="1359"/>
    <lineage>
        <taxon>Bacteria</taxon>
        <taxon>Bacillati</taxon>
        <taxon>Bacillota</taxon>
        <taxon>Bacilli</taxon>
        <taxon>Lactobacillales</taxon>
        <taxon>Streptococcaceae</taxon>
        <taxon>Lactococcus</taxon>
    </lineage>
</organism>
<protein>
    <recommendedName>
        <fullName evidence="1">NAD-dependent epimerase/dehydratase domain-containing protein</fullName>
    </recommendedName>
</protein>
<evidence type="ECO:0000313" key="3">
    <source>
        <dbReference type="Proteomes" id="UP000595253"/>
    </source>
</evidence>
<feature type="domain" description="NAD-dependent epimerase/dehydratase" evidence="1">
    <location>
        <begin position="2"/>
        <end position="79"/>
    </location>
</feature>
<accession>A0AAD1JX38</accession>